<dbReference type="EMBL" id="DVGK01000134">
    <property type="protein sequence ID" value="HIR14581.1"/>
    <property type="molecule type" value="Genomic_DNA"/>
</dbReference>
<protein>
    <submittedName>
        <fullName evidence="1">Pyridoxamine 5'-phosphate oxidase family protein</fullName>
    </submittedName>
</protein>
<name>A0A9D1DA47_9FIRM</name>
<dbReference type="AlphaFoldDB" id="A0A9D1DA47"/>
<evidence type="ECO:0000313" key="1">
    <source>
        <dbReference type="EMBL" id="HIR14581.1"/>
    </source>
</evidence>
<proteinExistence type="predicted"/>
<dbReference type="Proteomes" id="UP000886757">
    <property type="component" value="Unassembled WGS sequence"/>
</dbReference>
<gene>
    <name evidence="1" type="ORF">IAB31_11740</name>
</gene>
<reference evidence="1" key="2">
    <citation type="journal article" date="2021" name="PeerJ">
        <title>Extensive microbial diversity within the chicken gut microbiome revealed by metagenomics and culture.</title>
        <authorList>
            <person name="Gilroy R."/>
            <person name="Ravi A."/>
            <person name="Getino M."/>
            <person name="Pursley I."/>
            <person name="Horton D.L."/>
            <person name="Alikhan N.F."/>
            <person name="Baker D."/>
            <person name="Gharbi K."/>
            <person name="Hall N."/>
            <person name="Watson M."/>
            <person name="Adriaenssens E.M."/>
            <person name="Foster-Nyarko E."/>
            <person name="Jarju S."/>
            <person name="Secka A."/>
            <person name="Antonio M."/>
            <person name="Oren A."/>
            <person name="Chaudhuri R.R."/>
            <person name="La Ragione R."/>
            <person name="Hildebrand F."/>
            <person name="Pallen M.J."/>
        </authorList>
    </citation>
    <scope>NUCLEOTIDE SEQUENCE</scope>
    <source>
        <strain evidence="1">ChiSjej4B22-8148</strain>
    </source>
</reference>
<accession>A0A9D1DA47</accession>
<dbReference type="PANTHER" id="PTHR34071:SF2">
    <property type="entry name" value="FLAVIN-NUCLEOTIDE-BINDING PROTEIN"/>
    <property type="match status" value="1"/>
</dbReference>
<organism evidence="1 2">
    <name type="scientific">Candidatus Choladousia intestinavium</name>
    <dbReference type="NCBI Taxonomy" id="2840727"/>
    <lineage>
        <taxon>Bacteria</taxon>
        <taxon>Bacillati</taxon>
        <taxon>Bacillota</taxon>
        <taxon>Clostridia</taxon>
        <taxon>Lachnospirales</taxon>
        <taxon>Lachnospiraceae</taxon>
        <taxon>Lachnospiraceae incertae sedis</taxon>
        <taxon>Candidatus Choladousia</taxon>
    </lineage>
</organism>
<evidence type="ECO:0000313" key="2">
    <source>
        <dbReference type="Proteomes" id="UP000886757"/>
    </source>
</evidence>
<comment type="caution">
    <text evidence="1">The sequence shown here is derived from an EMBL/GenBank/DDBJ whole genome shotgun (WGS) entry which is preliminary data.</text>
</comment>
<dbReference type="InterPro" id="IPR012349">
    <property type="entry name" value="Split_barrel_FMN-bd"/>
</dbReference>
<dbReference type="InterPro" id="IPR024747">
    <property type="entry name" value="Pyridox_Oxase-rel"/>
</dbReference>
<dbReference type="Pfam" id="PF12900">
    <property type="entry name" value="Pyridox_ox_2"/>
    <property type="match status" value="1"/>
</dbReference>
<dbReference type="PANTHER" id="PTHR34071">
    <property type="entry name" value="5-NITROIMIDAZOLE ANTIBIOTICS RESISTANCE PROTEIN, NIMA-FAMILY-RELATED PROTEIN-RELATED"/>
    <property type="match status" value="1"/>
</dbReference>
<dbReference type="Gene3D" id="2.30.110.10">
    <property type="entry name" value="Electron Transport, Fmn-binding Protein, Chain A"/>
    <property type="match status" value="1"/>
</dbReference>
<dbReference type="SUPFAM" id="SSF50475">
    <property type="entry name" value="FMN-binding split barrel"/>
    <property type="match status" value="1"/>
</dbReference>
<reference evidence="1" key="1">
    <citation type="submission" date="2020-10" db="EMBL/GenBank/DDBJ databases">
        <authorList>
            <person name="Gilroy R."/>
        </authorList>
    </citation>
    <scope>NUCLEOTIDE SEQUENCE</scope>
    <source>
        <strain evidence="1">ChiSjej4B22-8148</strain>
    </source>
</reference>
<sequence>MRKMRLYKREIRDPKLLEEILKECQVVRIGFADEEGMMIVPVNFGYDFSVSQGIPGLKLYIHGAGEGRKARAFARDSRVAVEMDCRHGLITGDYTCSYSYSYRSIMGNGQIRPLENAQDKIYGLTRILEHIAPETKISFQPSMLERTAVYCIDVHTFTGKERRPETV</sequence>